<organism evidence="1 2">
    <name type="scientific">Lactuca sativa</name>
    <name type="common">Garden lettuce</name>
    <dbReference type="NCBI Taxonomy" id="4236"/>
    <lineage>
        <taxon>Eukaryota</taxon>
        <taxon>Viridiplantae</taxon>
        <taxon>Streptophyta</taxon>
        <taxon>Embryophyta</taxon>
        <taxon>Tracheophyta</taxon>
        <taxon>Spermatophyta</taxon>
        <taxon>Magnoliopsida</taxon>
        <taxon>eudicotyledons</taxon>
        <taxon>Gunneridae</taxon>
        <taxon>Pentapetalae</taxon>
        <taxon>asterids</taxon>
        <taxon>campanulids</taxon>
        <taxon>Asterales</taxon>
        <taxon>Asteraceae</taxon>
        <taxon>Cichorioideae</taxon>
        <taxon>Cichorieae</taxon>
        <taxon>Lactucinae</taxon>
        <taxon>Lactuca</taxon>
    </lineage>
</organism>
<proteinExistence type="predicted"/>
<gene>
    <name evidence="1" type="ORF">LSAT_V11C200088870</name>
</gene>
<evidence type="ECO:0000313" key="1">
    <source>
        <dbReference type="EMBL" id="KAJ0220901.1"/>
    </source>
</evidence>
<keyword evidence="2" id="KW-1185">Reference proteome</keyword>
<dbReference type="AlphaFoldDB" id="A0A9R1WE46"/>
<accession>A0A9R1WE46</accession>
<reference evidence="1 2" key="1">
    <citation type="journal article" date="2017" name="Nat. Commun.">
        <title>Genome assembly with in vitro proximity ligation data and whole-genome triplication in lettuce.</title>
        <authorList>
            <person name="Reyes-Chin-Wo S."/>
            <person name="Wang Z."/>
            <person name="Yang X."/>
            <person name="Kozik A."/>
            <person name="Arikit S."/>
            <person name="Song C."/>
            <person name="Xia L."/>
            <person name="Froenicke L."/>
            <person name="Lavelle D.O."/>
            <person name="Truco M.J."/>
            <person name="Xia R."/>
            <person name="Zhu S."/>
            <person name="Xu C."/>
            <person name="Xu H."/>
            <person name="Xu X."/>
            <person name="Cox K."/>
            <person name="Korf I."/>
            <person name="Meyers B.C."/>
            <person name="Michelmore R.W."/>
        </authorList>
    </citation>
    <scope>NUCLEOTIDE SEQUENCE [LARGE SCALE GENOMIC DNA]</scope>
    <source>
        <strain evidence="2">cv. Salinas</strain>
        <tissue evidence="1">Seedlings</tissue>
    </source>
</reference>
<protein>
    <submittedName>
        <fullName evidence="1">Uncharacterized protein</fullName>
    </submittedName>
</protein>
<sequence length="109" mass="12431">MFMITQTLQCDKCTTKMSVTRTNNESSCCLWSFNTIKKKFCKKLEVVVGMNVVLVENLFLSGNTTRLDERWKLYGGDASLLQKFAIRILSQTVSSSGRSELKCLRENPH</sequence>
<dbReference type="Proteomes" id="UP000235145">
    <property type="component" value="Unassembled WGS sequence"/>
</dbReference>
<comment type="caution">
    <text evidence="1">The sequence shown here is derived from an EMBL/GenBank/DDBJ whole genome shotgun (WGS) entry which is preliminary data.</text>
</comment>
<dbReference type="EMBL" id="NBSK02000002">
    <property type="protein sequence ID" value="KAJ0220901.1"/>
    <property type="molecule type" value="Genomic_DNA"/>
</dbReference>
<evidence type="ECO:0000313" key="2">
    <source>
        <dbReference type="Proteomes" id="UP000235145"/>
    </source>
</evidence>
<name>A0A9R1WE46_LACSA</name>